<proteinExistence type="predicted"/>
<feature type="compositionally biased region" description="Low complexity" evidence="1">
    <location>
        <begin position="12"/>
        <end position="36"/>
    </location>
</feature>
<protein>
    <submittedName>
        <fullName evidence="2">Uncharacterized protein</fullName>
    </submittedName>
</protein>
<dbReference type="EMBL" id="CP064750">
    <property type="protein sequence ID" value="QPC67120.1"/>
    <property type="molecule type" value="Genomic_DNA"/>
</dbReference>
<dbReference type="AlphaFoldDB" id="A0A7S8I012"/>
<dbReference type="Proteomes" id="UP000663297">
    <property type="component" value="Chromosome 4"/>
</dbReference>
<sequence length="140" mass="15302">MAHNTRFETMASRFSPSRLRNSLRRSSSASTSTQASYSSVNTMGSSAAATINSVISRQPSLLNLEAERKSFGTMHSFACELCRGAKRISRSTETPEIPASMSTVVAMRMPLLIDIPKPDNDASKFFCCCNAATIIRSIKR</sequence>
<reference evidence="2" key="1">
    <citation type="submission" date="2020-11" db="EMBL/GenBank/DDBJ databases">
        <title>The chromosome-scale genome resource for two endophytic Fusarium species: F. culmorum and F. pseudograminearum.</title>
        <authorList>
            <person name="Yuan Z."/>
        </authorList>
    </citation>
    <scope>NUCLEOTIDE SEQUENCE</scope>
    <source>
        <strain evidence="2">Class2-1B</strain>
    </source>
</reference>
<gene>
    <name evidence="2" type="ORF">HYE67_009351</name>
</gene>
<organism evidence="2 3">
    <name type="scientific">Fusarium culmorum</name>
    <dbReference type="NCBI Taxonomy" id="5516"/>
    <lineage>
        <taxon>Eukaryota</taxon>
        <taxon>Fungi</taxon>
        <taxon>Dikarya</taxon>
        <taxon>Ascomycota</taxon>
        <taxon>Pezizomycotina</taxon>
        <taxon>Sordariomycetes</taxon>
        <taxon>Hypocreomycetidae</taxon>
        <taxon>Hypocreales</taxon>
        <taxon>Nectriaceae</taxon>
        <taxon>Fusarium</taxon>
    </lineage>
</organism>
<name>A0A7S8I012_FUSCU</name>
<evidence type="ECO:0000256" key="1">
    <source>
        <dbReference type="SAM" id="MobiDB-lite"/>
    </source>
</evidence>
<feature type="region of interest" description="Disordered" evidence="1">
    <location>
        <begin position="1"/>
        <end position="36"/>
    </location>
</feature>
<accession>A0A7S8I012</accession>
<evidence type="ECO:0000313" key="3">
    <source>
        <dbReference type="Proteomes" id="UP000663297"/>
    </source>
</evidence>
<evidence type="ECO:0000313" key="2">
    <source>
        <dbReference type="EMBL" id="QPC67120.1"/>
    </source>
</evidence>